<evidence type="ECO:0000313" key="1">
    <source>
        <dbReference type="EMBL" id="MCP2362455.1"/>
    </source>
</evidence>
<protein>
    <submittedName>
        <fullName evidence="1">Uncharacterized protein</fullName>
    </submittedName>
</protein>
<accession>A0A9X2K7D5</accession>
<dbReference type="RefSeq" id="WP_253753228.1">
    <property type="nucleotide sequence ID" value="NZ_BAABKA010000069.1"/>
</dbReference>
<keyword evidence="2" id="KW-1185">Reference proteome</keyword>
<gene>
    <name evidence="1" type="ORF">HD597_009475</name>
</gene>
<organism evidence="1 2">
    <name type="scientific">Nonomuraea thailandensis</name>
    <dbReference type="NCBI Taxonomy" id="1188745"/>
    <lineage>
        <taxon>Bacteria</taxon>
        <taxon>Bacillati</taxon>
        <taxon>Actinomycetota</taxon>
        <taxon>Actinomycetes</taxon>
        <taxon>Streptosporangiales</taxon>
        <taxon>Streptosporangiaceae</taxon>
        <taxon>Nonomuraea</taxon>
    </lineage>
</organism>
<dbReference type="Pfam" id="PF14435">
    <property type="entry name" value="SUKH-4"/>
    <property type="match status" value="1"/>
</dbReference>
<reference evidence="1" key="1">
    <citation type="submission" date="2022-06" db="EMBL/GenBank/DDBJ databases">
        <title>Sequencing the genomes of 1000 actinobacteria strains.</title>
        <authorList>
            <person name="Klenk H.-P."/>
        </authorList>
    </citation>
    <scope>NUCLEOTIDE SEQUENCE</scope>
    <source>
        <strain evidence="1">DSM 46694</strain>
    </source>
</reference>
<comment type="caution">
    <text evidence="1">The sequence shown here is derived from an EMBL/GenBank/DDBJ whole genome shotgun (WGS) entry which is preliminary data.</text>
</comment>
<dbReference type="Proteomes" id="UP001139648">
    <property type="component" value="Unassembled WGS sequence"/>
</dbReference>
<dbReference type="InterPro" id="IPR025851">
    <property type="entry name" value="SUKH-4"/>
</dbReference>
<dbReference type="EMBL" id="JAMZEB010000002">
    <property type="protein sequence ID" value="MCP2362455.1"/>
    <property type="molecule type" value="Genomic_DNA"/>
</dbReference>
<dbReference type="AlphaFoldDB" id="A0A9X2K7D5"/>
<evidence type="ECO:0000313" key="2">
    <source>
        <dbReference type="Proteomes" id="UP001139648"/>
    </source>
</evidence>
<sequence length="668" mass="73188">MDVPQDLPRELDSAFHAVGLPWPDIRIDQLERVLEELGDRPESERVHERFRMLRRGQDLFFRMLRDIADEHGGDAMRILRHKDRPCVSAVRDTWAETIGQVEELHEAVRSVARALVAERAATSDYLAGPWPAWVAGRPDRGIREEPTAGRGPACDALLRWRDDRYGPRVCVVTGSPASGKTTLLAWSCLSGLPSWSGYPGKEAAVLLRSLSVAEARAELEAELGRKGLDGLDETVLVTLGDPQRSLDPEAMLTELIIPLIENPHVRLLLEWPDPAALPCEAFVLDLDDPRCTDREAFAGWYAAQSPHSPFPEWYAAEDAPSPFTAGQVYPSPGLAALAARAKGADPGEGTIAERVTAAWLDGVSPAARDAAQTLALTLGPAGPYTWRLLHCGRRRDDPAEAARGVAEAAASLPLAVAGFPSYAVSLPELKAALDPPLHGHSELVAVMRGWPRCADLSTPSYASVHLEAHERLAGTPIPPLPLCRPPVEVTREMMDGLGCELARPRAFHPALAHGPTRRFMAEVGLPKDGLYTGLGELELFTEPMTGQWPDDHDELAAISPCPLESLFMIDSMDSWYLFLDGGTGRIYEVHESLEDARPAHDDVASYAYFLYVIHRTRALWCGKDAQGKASDWCADDLILELHTYSPDTMASGRDPIWPLALTDYTLLT</sequence>
<proteinExistence type="predicted"/>
<name>A0A9X2K7D5_9ACTN</name>